<proteinExistence type="predicted"/>
<dbReference type="SUPFAM" id="SSF74853">
    <property type="entry name" value="Lamin A/C globular tail domain"/>
    <property type="match status" value="1"/>
</dbReference>
<dbReference type="Pfam" id="PF00932">
    <property type="entry name" value="LTD"/>
    <property type="match status" value="1"/>
</dbReference>
<protein>
    <submittedName>
        <fullName evidence="4">Lamin tail-like protein</fullName>
    </submittedName>
</protein>
<feature type="domain" description="LTD" evidence="3">
    <location>
        <begin position="277"/>
        <end position="407"/>
    </location>
</feature>
<dbReference type="AlphaFoldDB" id="A0A316FPT9"/>
<evidence type="ECO:0000313" key="4">
    <source>
        <dbReference type="EMBL" id="PWK50619.1"/>
    </source>
</evidence>
<evidence type="ECO:0000256" key="2">
    <source>
        <dbReference type="SAM" id="SignalP"/>
    </source>
</evidence>
<feature type="signal peptide" evidence="2">
    <location>
        <begin position="1"/>
        <end position="32"/>
    </location>
</feature>
<keyword evidence="5" id="KW-1185">Reference proteome</keyword>
<comment type="caution">
    <text evidence="4">The sequence shown here is derived from an EMBL/GenBank/DDBJ whole genome shotgun (WGS) entry which is preliminary data.</text>
</comment>
<name>A0A316FPT9_9ACTN</name>
<dbReference type="EMBL" id="QGGR01000003">
    <property type="protein sequence ID" value="PWK50619.1"/>
    <property type="molecule type" value="Genomic_DNA"/>
</dbReference>
<dbReference type="PROSITE" id="PS51841">
    <property type="entry name" value="LTD"/>
    <property type="match status" value="1"/>
</dbReference>
<feature type="compositionally biased region" description="Low complexity" evidence="1">
    <location>
        <begin position="253"/>
        <end position="263"/>
    </location>
</feature>
<dbReference type="InterPro" id="IPR001322">
    <property type="entry name" value="Lamin_tail_dom"/>
</dbReference>
<dbReference type="InterPro" id="IPR036415">
    <property type="entry name" value="Lamin_tail_dom_sf"/>
</dbReference>
<feature type="region of interest" description="Disordered" evidence="1">
    <location>
        <begin position="246"/>
        <end position="283"/>
    </location>
</feature>
<dbReference type="Proteomes" id="UP000245697">
    <property type="component" value="Unassembled WGS sequence"/>
</dbReference>
<feature type="region of interest" description="Disordered" evidence="1">
    <location>
        <begin position="176"/>
        <end position="210"/>
    </location>
</feature>
<evidence type="ECO:0000313" key="5">
    <source>
        <dbReference type="Proteomes" id="UP000245697"/>
    </source>
</evidence>
<feature type="chain" id="PRO_5016369642" evidence="2">
    <location>
        <begin position="33"/>
        <end position="408"/>
    </location>
</feature>
<feature type="compositionally biased region" description="Pro residues" evidence="1">
    <location>
        <begin position="264"/>
        <end position="283"/>
    </location>
</feature>
<evidence type="ECO:0000259" key="3">
    <source>
        <dbReference type="PROSITE" id="PS51841"/>
    </source>
</evidence>
<evidence type="ECO:0000256" key="1">
    <source>
        <dbReference type="SAM" id="MobiDB-lite"/>
    </source>
</evidence>
<dbReference type="Gene3D" id="2.60.40.1260">
    <property type="entry name" value="Lamin Tail domain"/>
    <property type="match status" value="1"/>
</dbReference>
<gene>
    <name evidence="4" type="ORF">BC793_103505</name>
</gene>
<keyword evidence="2" id="KW-0732">Signal</keyword>
<sequence length="408" mass="42854">MYTRPKTVFGMGSALGVLIAGTGVFGSTPAWAAAPTFDTPAAQVGYGEVTLTGTATANATVTLREAAYKWGKDATQGSELSPATQFEDDMPTTVTANSSGRWTIHRIMDSGFVWAVESGGQYSRIVEAPLKVGATFTVASTGANSISFNVHTSPDQPYFPVRVERQNGGSWVEVASGVTDGPAGEGGATPPNDDGDNNAEFQGAATGQPGGQQTYRAVIAETGNAAYASAENLITSNTYTQIVNVGGTGGGTTPPTTTPTTTPTTPPTTTPPTTRPPTTPPAPPAVGSVQFTRIAYNAAGVDNRTNKSINGEYVQLTNRSRKNINLKGWTFRDAAGNLYRFTTSYTLYAGKYVTVRTGKGTNTAHTRYWGKSYHVWNNSGDTATLRTDAGKTIDSCRWTKAGKGYTTC</sequence>
<reference evidence="4 5" key="1">
    <citation type="submission" date="2018-05" db="EMBL/GenBank/DDBJ databases">
        <title>Genomic Encyclopedia of Archaeal and Bacterial Type Strains, Phase II (KMG-II): from individual species to whole genera.</title>
        <authorList>
            <person name="Goeker M."/>
        </authorList>
    </citation>
    <scope>NUCLEOTIDE SEQUENCE [LARGE SCALE GENOMIC DNA]</scope>
    <source>
        <strain evidence="4 5">DSM 45184</strain>
    </source>
</reference>
<accession>A0A316FPT9</accession>
<organism evidence="4 5">
    <name type="scientific">Actinoplanes xinjiangensis</name>
    <dbReference type="NCBI Taxonomy" id="512350"/>
    <lineage>
        <taxon>Bacteria</taxon>
        <taxon>Bacillati</taxon>
        <taxon>Actinomycetota</taxon>
        <taxon>Actinomycetes</taxon>
        <taxon>Micromonosporales</taxon>
        <taxon>Micromonosporaceae</taxon>
        <taxon>Actinoplanes</taxon>
    </lineage>
</organism>